<protein>
    <submittedName>
        <fullName evidence="1">Uncharacterized protein</fullName>
    </submittedName>
</protein>
<gene>
    <name evidence="1" type="ORF">RF11_15669</name>
</gene>
<comment type="caution">
    <text evidence="1">The sequence shown here is derived from an EMBL/GenBank/DDBJ whole genome shotgun (WGS) entry which is preliminary data.</text>
</comment>
<organism evidence="1 2">
    <name type="scientific">Thelohanellus kitauei</name>
    <name type="common">Myxosporean</name>
    <dbReference type="NCBI Taxonomy" id="669202"/>
    <lineage>
        <taxon>Eukaryota</taxon>
        <taxon>Metazoa</taxon>
        <taxon>Cnidaria</taxon>
        <taxon>Myxozoa</taxon>
        <taxon>Myxosporea</taxon>
        <taxon>Bivalvulida</taxon>
        <taxon>Platysporina</taxon>
        <taxon>Myxobolidae</taxon>
        <taxon>Thelohanellus</taxon>
    </lineage>
</organism>
<accession>A0A0C2MRN3</accession>
<dbReference type="EMBL" id="JWZT01002262">
    <property type="protein sequence ID" value="KII69886.1"/>
    <property type="molecule type" value="Genomic_DNA"/>
</dbReference>
<evidence type="ECO:0000313" key="1">
    <source>
        <dbReference type="EMBL" id="KII69886.1"/>
    </source>
</evidence>
<dbReference type="AlphaFoldDB" id="A0A0C2MRN3"/>
<sequence>MLEVPEVSADIGHFSVEHKLDKQDHFTGEETQMDAFQSSELTGTGGVDSTESVAVLDEHSANVIFESQNWSKLPFQIVCLSTFISRYVSQPFCVLRGRWKIF</sequence>
<evidence type="ECO:0000313" key="2">
    <source>
        <dbReference type="Proteomes" id="UP000031668"/>
    </source>
</evidence>
<dbReference type="Proteomes" id="UP000031668">
    <property type="component" value="Unassembled WGS sequence"/>
</dbReference>
<proteinExistence type="predicted"/>
<reference evidence="1 2" key="1">
    <citation type="journal article" date="2014" name="Genome Biol. Evol.">
        <title>The genome of the myxosporean Thelohanellus kitauei shows adaptations to nutrient acquisition within its fish host.</title>
        <authorList>
            <person name="Yang Y."/>
            <person name="Xiong J."/>
            <person name="Zhou Z."/>
            <person name="Huo F."/>
            <person name="Miao W."/>
            <person name="Ran C."/>
            <person name="Liu Y."/>
            <person name="Zhang J."/>
            <person name="Feng J."/>
            <person name="Wang M."/>
            <person name="Wang M."/>
            <person name="Wang L."/>
            <person name="Yao B."/>
        </authorList>
    </citation>
    <scope>NUCLEOTIDE SEQUENCE [LARGE SCALE GENOMIC DNA]</scope>
    <source>
        <strain evidence="1">Wuqing</strain>
    </source>
</reference>
<name>A0A0C2MRN3_THEKT</name>
<keyword evidence="2" id="KW-1185">Reference proteome</keyword>